<dbReference type="PROSITE" id="PS51257">
    <property type="entry name" value="PROKAR_LIPOPROTEIN"/>
    <property type="match status" value="1"/>
</dbReference>
<dbReference type="Proteomes" id="UP001529369">
    <property type="component" value="Unassembled WGS sequence"/>
</dbReference>
<evidence type="ECO:0000259" key="3">
    <source>
        <dbReference type="Pfam" id="PF02563"/>
    </source>
</evidence>
<evidence type="ECO:0000313" key="5">
    <source>
        <dbReference type="Proteomes" id="UP001529369"/>
    </source>
</evidence>
<reference evidence="5" key="1">
    <citation type="journal article" date="2019" name="Int. J. Syst. Evol. Microbiol.">
        <title>The Global Catalogue of Microorganisms (GCM) 10K type strain sequencing project: providing services to taxonomists for standard genome sequencing and annotation.</title>
        <authorList>
            <consortium name="The Broad Institute Genomics Platform"/>
            <consortium name="The Broad Institute Genome Sequencing Center for Infectious Disease"/>
            <person name="Wu L."/>
            <person name="Ma J."/>
        </authorList>
    </citation>
    <scope>NUCLEOTIDE SEQUENCE [LARGE SCALE GENOMIC DNA]</scope>
    <source>
        <strain evidence="5">CECT 7131</strain>
    </source>
</reference>
<protein>
    <submittedName>
        <fullName evidence="4">Polysaccharide biosynthesis/export family protein</fullName>
    </submittedName>
</protein>
<accession>A0ABT8A6B2</accession>
<comment type="caution">
    <text evidence="4">The sequence shown here is derived from an EMBL/GenBank/DDBJ whole genome shotgun (WGS) entry which is preliminary data.</text>
</comment>
<proteinExistence type="predicted"/>
<keyword evidence="1 2" id="KW-0732">Signal</keyword>
<name>A0ABT8A6B2_9PROT</name>
<feature type="domain" description="Polysaccharide export protein N-terminal" evidence="3">
    <location>
        <begin position="33"/>
        <end position="107"/>
    </location>
</feature>
<dbReference type="PANTHER" id="PTHR33619:SF3">
    <property type="entry name" value="POLYSACCHARIDE EXPORT PROTEIN GFCE-RELATED"/>
    <property type="match status" value="1"/>
</dbReference>
<dbReference type="Gene3D" id="3.30.1950.10">
    <property type="entry name" value="wza like domain"/>
    <property type="match status" value="1"/>
</dbReference>
<dbReference type="InterPro" id="IPR003715">
    <property type="entry name" value="Poly_export_N"/>
</dbReference>
<organism evidence="4 5">
    <name type="scientific">Paeniroseomonas aquatica</name>
    <dbReference type="NCBI Taxonomy" id="373043"/>
    <lineage>
        <taxon>Bacteria</taxon>
        <taxon>Pseudomonadati</taxon>
        <taxon>Pseudomonadota</taxon>
        <taxon>Alphaproteobacteria</taxon>
        <taxon>Acetobacterales</taxon>
        <taxon>Acetobacteraceae</taxon>
        <taxon>Paeniroseomonas</taxon>
    </lineage>
</organism>
<evidence type="ECO:0000313" key="4">
    <source>
        <dbReference type="EMBL" id="MDN3565329.1"/>
    </source>
</evidence>
<dbReference type="RefSeq" id="WP_290317147.1">
    <property type="nucleotide sequence ID" value="NZ_JAUFPN010000143.1"/>
</dbReference>
<dbReference type="Pfam" id="PF02563">
    <property type="entry name" value="Poly_export"/>
    <property type="match status" value="1"/>
</dbReference>
<evidence type="ECO:0000256" key="1">
    <source>
        <dbReference type="ARBA" id="ARBA00022729"/>
    </source>
</evidence>
<evidence type="ECO:0000256" key="2">
    <source>
        <dbReference type="SAM" id="SignalP"/>
    </source>
</evidence>
<dbReference type="EMBL" id="JAUFPN010000143">
    <property type="protein sequence ID" value="MDN3565329.1"/>
    <property type="molecule type" value="Genomic_DNA"/>
</dbReference>
<feature type="signal peptide" evidence="2">
    <location>
        <begin position="1"/>
        <end position="23"/>
    </location>
</feature>
<keyword evidence="5" id="KW-1185">Reference proteome</keyword>
<gene>
    <name evidence="4" type="ORF">QWZ14_13235</name>
</gene>
<dbReference type="InterPro" id="IPR049712">
    <property type="entry name" value="Poly_export"/>
</dbReference>
<feature type="chain" id="PRO_5045959014" evidence="2">
    <location>
        <begin position="24"/>
        <end position="187"/>
    </location>
</feature>
<dbReference type="PANTHER" id="PTHR33619">
    <property type="entry name" value="POLYSACCHARIDE EXPORT PROTEIN GFCE-RELATED"/>
    <property type="match status" value="1"/>
</dbReference>
<sequence length="187" mass="20399">MHIRRAFCLLLVAGLAACSAPGAKLPPLPDATLSSYRVGPEDQLRVTVFNDPRLTGDFRVSDAGSIALPLIGTVRAAGLTTTEVERAVEKEMRDKNLFRDPSAAVQVIAYRPVFVSGMVERGGQFPYQPGMTTLTAVAVAGGFNYRAIRDYVSITRIGPDARPVEYRAERESLVQPGDVVTVFERRF</sequence>